<name>F2U8Q5_SALR5</name>
<keyword evidence="3" id="KW-1185">Reference proteome</keyword>
<accession>F2U8Q5</accession>
<feature type="region of interest" description="Disordered" evidence="1">
    <location>
        <begin position="111"/>
        <end position="136"/>
    </location>
</feature>
<evidence type="ECO:0000256" key="1">
    <source>
        <dbReference type="SAM" id="MobiDB-lite"/>
    </source>
</evidence>
<evidence type="ECO:0000313" key="3">
    <source>
        <dbReference type="Proteomes" id="UP000007799"/>
    </source>
</evidence>
<sequence>MHRFVDTLPTMDSAGLDAGSKTSTSLARTRSGLGAVTTSSGSAPAPPPHTSPAVTAATAARSFYSQQGLPTSATAPALYPVNASSLLSSSAFPTPATTVITTTRPRFAHEEGDASALHGTASSSSPSYAGATATGPVPLSATTAATTTSTSATATTTMDSSGASQMFTMPWKTTALAAAAESFYRSALNSKINHVLTGVRGPLFPNMQVQLPTRVVYITGFKFVRIMADSHFNAANYPGMEHVVRPLAAVTPGVVMTPISSVLEACNANLSNEPLYKRWRRGFNARCGREVIFGIGLNQLSEHFEHRMPHDLSPAVRNAAGCVTAGVIAGYLSHVPHNLSTMKLMNPKQSYMALLKQFSRQWYSRLDFLGQGRARETGAVVMSLVLPQGLVVRTAQVVGSFIILNGMIHAFRARLGEA</sequence>
<evidence type="ECO:0008006" key="4">
    <source>
        <dbReference type="Google" id="ProtNLM"/>
    </source>
</evidence>
<proteinExistence type="predicted"/>
<dbReference type="OrthoDB" id="58719at2759"/>
<evidence type="ECO:0000313" key="2">
    <source>
        <dbReference type="EMBL" id="EGD72763.1"/>
    </source>
</evidence>
<organism evidence="3">
    <name type="scientific">Salpingoeca rosetta (strain ATCC 50818 / BSB-021)</name>
    <dbReference type="NCBI Taxonomy" id="946362"/>
    <lineage>
        <taxon>Eukaryota</taxon>
        <taxon>Choanoflagellata</taxon>
        <taxon>Craspedida</taxon>
        <taxon>Salpingoecidae</taxon>
        <taxon>Salpingoeca</taxon>
    </lineage>
</organism>
<dbReference type="EMBL" id="GL832964">
    <property type="protein sequence ID" value="EGD72763.1"/>
    <property type="molecule type" value="Genomic_DNA"/>
</dbReference>
<feature type="region of interest" description="Disordered" evidence="1">
    <location>
        <begin position="1"/>
        <end position="54"/>
    </location>
</feature>
<gene>
    <name evidence="2" type="ORF">PTSG_04493</name>
</gene>
<dbReference type="AlphaFoldDB" id="F2U8Q5"/>
<dbReference type="Proteomes" id="UP000007799">
    <property type="component" value="Unassembled WGS sequence"/>
</dbReference>
<protein>
    <recommendedName>
        <fullName evidence="4">Mitochondrial carrier protein</fullName>
    </recommendedName>
</protein>
<reference evidence="2" key="1">
    <citation type="submission" date="2009-08" db="EMBL/GenBank/DDBJ databases">
        <title>Annotation of Salpingoeca rosetta.</title>
        <authorList>
            <consortium name="The Broad Institute Genome Sequencing Platform"/>
            <person name="Russ C."/>
            <person name="Cuomo C."/>
            <person name="Burger G."/>
            <person name="Gray M.W."/>
            <person name="Holland P.W.H."/>
            <person name="King N."/>
            <person name="Lang F.B.F."/>
            <person name="Roger A.J."/>
            <person name="Ruiz-Trillo I."/>
            <person name="Young S.K."/>
            <person name="Zeng Q."/>
            <person name="Gargeya S."/>
            <person name="Alvarado L."/>
            <person name="Berlin A."/>
            <person name="Chapman S.B."/>
            <person name="Chen Z."/>
            <person name="Freedman E."/>
            <person name="Gellesch M."/>
            <person name="Goldberg J."/>
            <person name="Griggs A."/>
            <person name="Gujja S."/>
            <person name="Heilman E."/>
            <person name="Heiman D."/>
            <person name="Howarth C."/>
            <person name="Mehta T."/>
            <person name="Neiman D."/>
            <person name="Pearson M."/>
            <person name="Roberts A."/>
            <person name="Saif S."/>
            <person name="Shea T."/>
            <person name="Shenoy N."/>
            <person name="Sisk P."/>
            <person name="Stolte C."/>
            <person name="Sykes S."/>
            <person name="White J."/>
            <person name="Yandava C."/>
            <person name="Haas B."/>
            <person name="Nusbaum C."/>
            <person name="Birren B."/>
        </authorList>
    </citation>
    <scope>NUCLEOTIDE SEQUENCE [LARGE SCALE GENOMIC DNA]</scope>
    <source>
        <strain evidence="2">ATCC 50818</strain>
    </source>
</reference>
<dbReference type="GeneID" id="16075169"/>
<dbReference type="InParanoid" id="F2U8Q5"/>
<dbReference type="RefSeq" id="XP_004994586.1">
    <property type="nucleotide sequence ID" value="XM_004994529.1"/>
</dbReference>
<dbReference type="KEGG" id="sre:PTSG_04493"/>
<dbReference type="eggNOG" id="ENOG502QSTD">
    <property type="taxonomic scope" value="Eukaryota"/>
</dbReference>